<evidence type="ECO:0000313" key="3">
    <source>
        <dbReference type="Proteomes" id="UP001595914"/>
    </source>
</evidence>
<protein>
    <submittedName>
        <fullName evidence="2">Uncharacterized protein</fullName>
    </submittedName>
</protein>
<proteinExistence type="predicted"/>
<evidence type="ECO:0000313" key="2">
    <source>
        <dbReference type="EMBL" id="MFC4604164.1"/>
    </source>
</evidence>
<dbReference type="Proteomes" id="UP001595914">
    <property type="component" value="Unassembled WGS sequence"/>
</dbReference>
<sequence>MAPDQISYNTTAPQSKWNGAVIQWTNLTTGFQGFAFLNTPPASVGMGPVMSMVVGVLPCAVSSGVVMS</sequence>
<accession>A0ABV9FV32</accession>
<gene>
    <name evidence="2" type="ORF">ACFO6S_10755</name>
</gene>
<evidence type="ECO:0000256" key="1">
    <source>
        <dbReference type="SAM" id="Phobius"/>
    </source>
</evidence>
<keyword evidence="1" id="KW-0812">Transmembrane</keyword>
<dbReference type="EMBL" id="JBHSFO010000004">
    <property type="protein sequence ID" value="MFC4604164.1"/>
    <property type="molecule type" value="Genomic_DNA"/>
</dbReference>
<feature type="transmembrane region" description="Helical" evidence="1">
    <location>
        <begin position="46"/>
        <end position="67"/>
    </location>
</feature>
<comment type="caution">
    <text evidence="2">The sequence shown here is derived from an EMBL/GenBank/DDBJ whole genome shotgun (WGS) entry which is preliminary data.</text>
</comment>
<keyword evidence="1" id="KW-0472">Membrane</keyword>
<keyword evidence="3" id="KW-1185">Reference proteome</keyword>
<organism evidence="2 3">
    <name type="scientific">Rhodococcus kronopolitis</name>
    <dbReference type="NCBI Taxonomy" id="1460226"/>
    <lineage>
        <taxon>Bacteria</taxon>
        <taxon>Bacillati</taxon>
        <taxon>Actinomycetota</taxon>
        <taxon>Actinomycetes</taxon>
        <taxon>Mycobacteriales</taxon>
        <taxon>Nocardiaceae</taxon>
        <taxon>Rhodococcus</taxon>
    </lineage>
</organism>
<dbReference type="RefSeq" id="WP_378416734.1">
    <property type="nucleotide sequence ID" value="NZ_JBHSFO010000004.1"/>
</dbReference>
<keyword evidence="1" id="KW-1133">Transmembrane helix</keyword>
<name>A0ABV9FV32_9NOCA</name>
<reference evidence="3" key="1">
    <citation type="journal article" date="2019" name="Int. J. Syst. Evol. Microbiol.">
        <title>The Global Catalogue of Microorganisms (GCM) 10K type strain sequencing project: providing services to taxonomists for standard genome sequencing and annotation.</title>
        <authorList>
            <consortium name="The Broad Institute Genomics Platform"/>
            <consortium name="The Broad Institute Genome Sequencing Center for Infectious Disease"/>
            <person name="Wu L."/>
            <person name="Ma J."/>
        </authorList>
    </citation>
    <scope>NUCLEOTIDE SEQUENCE [LARGE SCALE GENOMIC DNA]</scope>
    <source>
        <strain evidence="3">CCUG 54520</strain>
    </source>
</reference>